<dbReference type="SUPFAM" id="SSF56112">
    <property type="entry name" value="Protein kinase-like (PK-like)"/>
    <property type="match status" value="1"/>
</dbReference>
<gene>
    <name evidence="2" type="ORF">ACFQS3_11360</name>
</gene>
<evidence type="ECO:0000259" key="1">
    <source>
        <dbReference type="Pfam" id="PF01636"/>
    </source>
</evidence>
<sequence>MPAPITPRDRPLLERLWHECGTGPLTRIRRLPGNSHRTYECAADRDEPLIMRLVDPARNRFALETEVLRRVAATGAVPVPAILRTGVETTPDGETAVMVQERVPGVPLRDYAADRSRREAHAAVERAGEALAAVHAVPTEGFGSLTEGLRGSHGRLGEWFIDLLAPKLEAARGIDPESAALLDRSFDLLAAHRPFLDAAAPGLVHGDYSPANLLVDDTGRLTGVIDWESAKSGPPGLDIGWWDCFFDTPHTPAARLLAGRERRASLDPATLAALRHLTVVRVMIGHFTWTLAVGDRAGVRKAADRLSAELAGAGRWRLHG</sequence>
<dbReference type="InterPro" id="IPR051678">
    <property type="entry name" value="AGP_Transferase"/>
</dbReference>
<dbReference type="Pfam" id="PF01636">
    <property type="entry name" value="APH"/>
    <property type="match status" value="1"/>
</dbReference>
<feature type="domain" description="Aminoglycoside phosphotransferase" evidence="1">
    <location>
        <begin position="29"/>
        <end position="272"/>
    </location>
</feature>
<organism evidence="2 3">
    <name type="scientific">Glycomyces mayteni</name>
    <dbReference type="NCBI Taxonomy" id="543887"/>
    <lineage>
        <taxon>Bacteria</taxon>
        <taxon>Bacillati</taxon>
        <taxon>Actinomycetota</taxon>
        <taxon>Actinomycetes</taxon>
        <taxon>Glycomycetales</taxon>
        <taxon>Glycomycetaceae</taxon>
        <taxon>Glycomyces</taxon>
    </lineage>
</organism>
<dbReference type="RefSeq" id="WP_382349979.1">
    <property type="nucleotide sequence ID" value="NZ_JBHMBP010000002.1"/>
</dbReference>
<dbReference type="Gene3D" id="3.90.1200.10">
    <property type="match status" value="1"/>
</dbReference>
<dbReference type="EMBL" id="JBHSYS010000002">
    <property type="protein sequence ID" value="MFC6957793.1"/>
    <property type="molecule type" value="Genomic_DNA"/>
</dbReference>
<protein>
    <submittedName>
        <fullName evidence="2">Phosphotransferase family protein</fullName>
    </submittedName>
</protein>
<proteinExistence type="predicted"/>
<dbReference type="InterPro" id="IPR011009">
    <property type="entry name" value="Kinase-like_dom_sf"/>
</dbReference>
<name>A0ABW2DAG2_9ACTN</name>
<dbReference type="Proteomes" id="UP001596470">
    <property type="component" value="Unassembled WGS sequence"/>
</dbReference>
<dbReference type="PANTHER" id="PTHR21310">
    <property type="entry name" value="AMINOGLYCOSIDE PHOSPHOTRANSFERASE-RELATED-RELATED"/>
    <property type="match status" value="1"/>
</dbReference>
<reference evidence="3" key="1">
    <citation type="journal article" date="2019" name="Int. J. Syst. Evol. Microbiol.">
        <title>The Global Catalogue of Microorganisms (GCM) 10K type strain sequencing project: providing services to taxonomists for standard genome sequencing and annotation.</title>
        <authorList>
            <consortium name="The Broad Institute Genomics Platform"/>
            <consortium name="The Broad Institute Genome Sequencing Center for Infectious Disease"/>
            <person name="Wu L."/>
            <person name="Ma J."/>
        </authorList>
    </citation>
    <scope>NUCLEOTIDE SEQUENCE [LARGE SCALE GENOMIC DNA]</scope>
    <source>
        <strain evidence="3">KACC 12634</strain>
    </source>
</reference>
<accession>A0ABW2DAG2</accession>
<keyword evidence="3" id="KW-1185">Reference proteome</keyword>
<comment type="caution">
    <text evidence="2">The sequence shown here is derived from an EMBL/GenBank/DDBJ whole genome shotgun (WGS) entry which is preliminary data.</text>
</comment>
<dbReference type="PANTHER" id="PTHR21310:SF15">
    <property type="entry name" value="AMINOGLYCOSIDE PHOSPHOTRANSFERASE DOMAIN-CONTAINING PROTEIN"/>
    <property type="match status" value="1"/>
</dbReference>
<evidence type="ECO:0000313" key="2">
    <source>
        <dbReference type="EMBL" id="MFC6957793.1"/>
    </source>
</evidence>
<evidence type="ECO:0000313" key="3">
    <source>
        <dbReference type="Proteomes" id="UP001596470"/>
    </source>
</evidence>
<dbReference type="InterPro" id="IPR002575">
    <property type="entry name" value="Aminoglycoside_PTrfase"/>
</dbReference>